<feature type="transmembrane region" description="Helical" evidence="2">
    <location>
        <begin position="173"/>
        <end position="191"/>
    </location>
</feature>
<keyword evidence="2" id="KW-0472">Membrane</keyword>
<accession>A0A6C0E2C1</accession>
<evidence type="ECO:0000313" key="3">
    <source>
        <dbReference type="EMBL" id="QHT22908.1"/>
    </source>
</evidence>
<keyword evidence="2" id="KW-0812">Transmembrane</keyword>
<proteinExistence type="predicted"/>
<feature type="region of interest" description="Disordered" evidence="1">
    <location>
        <begin position="1"/>
        <end position="22"/>
    </location>
</feature>
<dbReference type="EMBL" id="MN739721">
    <property type="protein sequence ID" value="QHT22908.1"/>
    <property type="molecule type" value="Genomic_DNA"/>
</dbReference>
<evidence type="ECO:0000256" key="1">
    <source>
        <dbReference type="SAM" id="MobiDB-lite"/>
    </source>
</evidence>
<sequence length="197" mass="21999">MSNTTSIHDLPTDPTGGGTVNGNIQLVANEMKLPSITNSDPSPNNPSINLDQTTINQIISGLQQASSTGLTVLPSRDIPRNTENITQDPQIQPNFIPPSSNADYIEDDDSGENIIYNYNRYQKREDTLDSLYNEIQTPLLLVILYFTFQLPIFKNTLFKYIPALCNKDGNYNLSGYVFTSLLYGIVFYSISKIQSTF</sequence>
<reference evidence="3" key="1">
    <citation type="journal article" date="2020" name="Nature">
        <title>Giant virus diversity and host interactions through global metagenomics.</title>
        <authorList>
            <person name="Schulz F."/>
            <person name="Roux S."/>
            <person name="Paez-Espino D."/>
            <person name="Jungbluth S."/>
            <person name="Walsh D.A."/>
            <person name="Denef V.J."/>
            <person name="McMahon K.D."/>
            <person name="Konstantinidis K.T."/>
            <person name="Eloe-Fadrosh E.A."/>
            <person name="Kyrpides N.C."/>
            <person name="Woyke T."/>
        </authorList>
    </citation>
    <scope>NUCLEOTIDE SEQUENCE</scope>
    <source>
        <strain evidence="3">GVMAG-M-3300023179-114</strain>
    </source>
</reference>
<protein>
    <submittedName>
        <fullName evidence="3">Uncharacterized protein</fullName>
    </submittedName>
</protein>
<evidence type="ECO:0000256" key="2">
    <source>
        <dbReference type="SAM" id="Phobius"/>
    </source>
</evidence>
<organism evidence="3">
    <name type="scientific">viral metagenome</name>
    <dbReference type="NCBI Taxonomy" id="1070528"/>
    <lineage>
        <taxon>unclassified sequences</taxon>
        <taxon>metagenomes</taxon>
        <taxon>organismal metagenomes</taxon>
    </lineage>
</organism>
<feature type="region of interest" description="Disordered" evidence="1">
    <location>
        <begin position="74"/>
        <end position="93"/>
    </location>
</feature>
<feature type="compositionally biased region" description="Polar residues" evidence="1">
    <location>
        <begin position="81"/>
        <end position="93"/>
    </location>
</feature>
<name>A0A6C0E2C1_9ZZZZ</name>
<feature type="transmembrane region" description="Helical" evidence="2">
    <location>
        <begin position="131"/>
        <end position="153"/>
    </location>
</feature>
<keyword evidence="2" id="KW-1133">Transmembrane helix</keyword>
<dbReference type="AlphaFoldDB" id="A0A6C0E2C1"/>